<feature type="transmembrane region" description="Helical" evidence="1">
    <location>
        <begin position="7"/>
        <end position="25"/>
    </location>
</feature>
<dbReference type="InterPro" id="IPR007709">
    <property type="entry name" value="N-FG_amidohydro"/>
</dbReference>
<evidence type="ECO:0000313" key="2">
    <source>
        <dbReference type="EMBL" id="ACF06922.1"/>
    </source>
</evidence>
<dbReference type="Gene3D" id="3.40.630.40">
    <property type="entry name" value="Zn-dependent exopeptidases"/>
    <property type="match status" value="1"/>
</dbReference>
<keyword evidence="1" id="KW-0472">Membrane</keyword>
<reference evidence="2" key="1">
    <citation type="submission" date="2008-06" db="EMBL/GenBank/DDBJ databases">
        <title>Investigation of the impact of ocean acidification on diversity of Alphaproteobacteria in a coastal mesocosm.</title>
        <authorList>
            <person name="Gilbert J.A."/>
            <person name="Craven S."/>
            <person name="Sotres-Fernandez A."/>
            <person name="Munn C."/>
            <person name="Joint I."/>
        </authorList>
    </citation>
    <scope>NUCLEOTIDE SEQUENCE</scope>
</reference>
<evidence type="ECO:0000256" key="1">
    <source>
        <dbReference type="SAM" id="Phobius"/>
    </source>
</evidence>
<keyword evidence="1" id="KW-0812">Transmembrane</keyword>
<keyword evidence="1" id="KW-1133">Transmembrane helix</keyword>
<organism evidence="2">
    <name type="scientific">uncultured Roseobacter sp</name>
    <dbReference type="NCBI Taxonomy" id="114847"/>
    <lineage>
        <taxon>Bacteria</taxon>
        <taxon>Pseudomonadati</taxon>
        <taxon>Pseudomonadota</taxon>
        <taxon>Alphaproteobacteria</taxon>
        <taxon>Rhodobacterales</taxon>
        <taxon>Roseobacteraceae</taxon>
        <taxon>Roseobacter</taxon>
        <taxon>environmental samples</taxon>
    </lineage>
</organism>
<proteinExistence type="predicted"/>
<dbReference type="Pfam" id="PF05013">
    <property type="entry name" value="FGase"/>
    <property type="match status" value="1"/>
</dbReference>
<name>B3VUJ0_9RHOB</name>
<dbReference type="AlphaFoldDB" id="B3VUJ0"/>
<accession>B3VUJ0</accession>
<dbReference type="EMBL" id="EU819141">
    <property type="protein sequence ID" value="ACF06922.1"/>
    <property type="molecule type" value="Genomic_DNA"/>
</dbReference>
<protein>
    <submittedName>
        <fullName evidence="2">N-formylglutamate amidomydrolase HutG</fullName>
    </submittedName>
</protein>
<sequence length="315" mass="34448">MSREIAGTMAILADFIGIVSSIWALCYGCRMQDTPFTLFEPVHRSSCVVFATPHSGRHYAPEFLAQSVLDSHAIRASEDAFVDHLFEPAVQFGAPLLVANAPRAYVDLNRACDELDPAVIEGVKSLGVNARIASGLGVVPRVVAIGTPIYRGKISLKEAQERIDRIWWPYHHKLTALLDQTRVQFGQAILIDCHSMPHSAVSRGPLEGTAPQIVLGDRFGAAADETLMAHIHGAFVEAGFRVARNTPFAGAFISRRYGKPQMGQHAVQIEIDRSLYMDEARIRPSAEFDAVRRRLVGVIADIARLGQSGQELAAQ</sequence>
<dbReference type="SUPFAM" id="SSF53187">
    <property type="entry name" value="Zn-dependent exopeptidases"/>
    <property type="match status" value="1"/>
</dbReference>